<evidence type="ECO:0000256" key="1">
    <source>
        <dbReference type="SAM" id="Phobius"/>
    </source>
</evidence>
<reference evidence="3" key="1">
    <citation type="submission" date="2017-01" db="EMBL/GenBank/DDBJ databases">
        <authorList>
            <person name="Varghese N."/>
            <person name="Submissions S."/>
        </authorList>
    </citation>
    <scope>NUCLEOTIDE SEQUENCE [LARGE SCALE GENOMIC DNA]</scope>
    <source>
        <strain evidence="3">DSM 19945</strain>
    </source>
</reference>
<dbReference type="AlphaFoldDB" id="A0A1N7Q2J4"/>
<name>A0A1N7Q2J4_9RHOB</name>
<proteinExistence type="predicted"/>
<sequence length="86" mass="9449">MTDVPGHIPSHFADSLNRAHLRLDGHEERIRKIELDGATMAEWRNNTTDKLDSIRSSITWLIRLIIGGLVAAAITFVVSGGLNGTQ</sequence>
<dbReference type="OrthoDB" id="7691221at2"/>
<keyword evidence="1" id="KW-0472">Membrane</keyword>
<keyword evidence="1" id="KW-1133">Transmembrane helix</keyword>
<dbReference type="STRING" id="453582.SAMN05421580_11285"/>
<organism evidence="2 3">
    <name type="scientific">Rhodobacter aestuarii</name>
    <dbReference type="NCBI Taxonomy" id="453582"/>
    <lineage>
        <taxon>Bacteria</taxon>
        <taxon>Pseudomonadati</taxon>
        <taxon>Pseudomonadota</taxon>
        <taxon>Alphaproteobacteria</taxon>
        <taxon>Rhodobacterales</taxon>
        <taxon>Rhodobacter group</taxon>
        <taxon>Rhodobacter</taxon>
    </lineage>
</organism>
<dbReference type="RefSeq" id="WP_076486104.1">
    <property type="nucleotide sequence ID" value="NZ_FTOG01000012.1"/>
</dbReference>
<evidence type="ECO:0000313" key="3">
    <source>
        <dbReference type="Proteomes" id="UP000186221"/>
    </source>
</evidence>
<evidence type="ECO:0000313" key="2">
    <source>
        <dbReference type="EMBL" id="SIT16827.1"/>
    </source>
</evidence>
<accession>A0A1N7Q2J4</accession>
<dbReference type="InterPro" id="IPR019715">
    <property type="entry name" value="Haemolysin_XhlA"/>
</dbReference>
<gene>
    <name evidence="2" type="ORF">SAMN05421580_11285</name>
</gene>
<feature type="transmembrane region" description="Helical" evidence="1">
    <location>
        <begin position="60"/>
        <end position="82"/>
    </location>
</feature>
<keyword evidence="1" id="KW-0812">Transmembrane</keyword>
<protein>
    <submittedName>
        <fullName evidence="2">Haemolysin XhlA</fullName>
    </submittedName>
</protein>
<dbReference type="Pfam" id="PF10779">
    <property type="entry name" value="XhlA"/>
    <property type="match status" value="1"/>
</dbReference>
<keyword evidence="3" id="KW-1185">Reference proteome</keyword>
<dbReference type="Proteomes" id="UP000186221">
    <property type="component" value="Unassembled WGS sequence"/>
</dbReference>
<dbReference type="EMBL" id="FTOG01000012">
    <property type="protein sequence ID" value="SIT16827.1"/>
    <property type="molecule type" value="Genomic_DNA"/>
</dbReference>